<feature type="compositionally biased region" description="Low complexity" evidence="13">
    <location>
        <begin position="713"/>
        <end position="730"/>
    </location>
</feature>
<evidence type="ECO:0000256" key="2">
    <source>
        <dbReference type="ARBA" id="ARBA00022448"/>
    </source>
</evidence>
<protein>
    <recommendedName>
        <fullName evidence="12">Cyclolysin secretion/processing ATP-binding protein CyaB</fullName>
    </recommendedName>
</protein>
<keyword evidence="6" id="KW-0547">Nucleotide-binding</keyword>
<dbReference type="EMBL" id="CP031699">
    <property type="protein sequence ID" value="QEY23407.1"/>
    <property type="molecule type" value="Genomic_DNA"/>
</dbReference>
<dbReference type="GO" id="GO:0008233">
    <property type="term" value="F:peptidase activity"/>
    <property type="evidence" value="ECO:0007669"/>
    <property type="project" value="InterPro"/>
</dbReference>
<dbReference type="PROSITE" id="PS50990">
    <property type="entry name" value="PEPTIDASE_C39"/>
    <property type="match status" value="1"/>
</dbReference>
<dbReference type="Gene3D" id="1.20.1560.10">
    <property type="entry name" value="ABC transporter type 1, transmembrane domain"/>
    <property type="match status" value="1"/>
</dbReference>
<accession>A0A5P3MPE1</accession>
<comment type="function">
    <text evidence="10">Involved in the export of calmodulin-sensitive adenylate cyclase-hemolysin (cyclolysin).</text>
</comment>
<dbReference type="GO" id="GO:0005524">
    <property type="term" value="F:ATP binding"/>
    <property type="evidence" value="ECO:0007669"/>
    <property type="project" value="UniProtKB-KW"/>
</dbReference>
<organism evidence="18 19">
    <name type="scientific">Neisseria animalis</name>
    <dbReference type="NCBI Taxonomy" id="492"/>
    <lineage>
        <taxon>Bacteria</taxon>
        <taxon>Pseudomonadati</taxon>
        <taxon>Pseudomonadota</taxon>
        <taxon>Betaproteobacteria</taxon>
        <taxon>Neisseriales</taxon>
        <taxon>Neisseriaceae</taxon>
        <taxon>Neisseria</taxon>
    </lineage>
</organism>
<dbReference type="Pfam" id="PF00005">
    <property type="entry name" value="ABC_tran"/>
    <property type="match status" value="1"/>
</dbReference>
<evidence type="ECO:0000256" key="11">
    <source>
        <dbReference type="ARBA" id="ARBA00061173"/>
    </source>
</evidence>
<feature type="region of interest" description="Disordered" evidence="13">
    <location>
        <begin position="704"/>
        <end position="730"/>
    </location>
</feature>
<keyword evidence="3" id="KW-1003">Cell membrane</keyword>
<dbReference type="InterPro" id="IPR039421">
    <property type="entry name" value="Type_1_exporter"/>
</dbReference>
<keyword evidence="9 14" id="KW-0472">Membrane</keyword>
<keyword evidence="8 14" id="KW-1133">Transmembrane helix</keyword>
<evidence type="ECO:0000256" key="4">
    <source>
        <dbReference type="ARBA" id="ARBA00022692"/>
    </source>
</evidence>
<feature type="transmembrane region" description="Helical" evidence="14">
    <location>
        <begin position="263"/>
        <end position="286"/>
    </location>
</feature>
<feature type="transmembrane region" description="Helical" evidence="14">
    <location>
        <begin position="187"/>
        <end position="208"/>
    </location>
</feature>
<keyword evidence="2" id="KW-0813">Transport</keyword>
<dbReference type="OrthoDB" id="8554730at2"/>
<dbReference type="RefSeq" id="WP_123794577.1">
    <property type="nucleotide sequence ID" value="NZ_CP031699.1"/>
</dbReference>
<evidence type="ECO:0000256" key="6">
    <source>
        <dbReference type="ARBA" id="ARBA00022741"/>
    </source>
</evidence>
<evidence type="ECO:0000256" key="13">
    <source>
        <dbReference type="SAM" id="MobiDB-lite"/>
    </source>
</evidence>
<keyword evidence="4 14" id="KW-0812">Transmembrane</keyword>
<evidence type="ECO:0000259" key="17">
    <source>
        <dbReference type="PROSITE" id="PS50990"/>
    </source>
</evidence>
<dbReference type="PANTHER" id="PTHR24221">
    <property type="entry name" value="ATP-BINDING CASSETTE SUB-FAMILY B"/>
    <property type="match status" value="1"/>
</dbReference>
<dbReference type="InterPro" id="IPR027417">
    <property type="entry name" value="P-loop_NTPase"/>
</dbReference>
<dbReference type="SUPFAM" id="SSF52540">
    <property type="entry name" value="P-loop containing nucleoside triphosphate hydrolases"/>
    <property type="match status" value="1"/>
</dbReference>
<dbReference type="PROSITE" id="PS00211">
    <property type="entry name" value="ABC_TRANSPORTER_1"/>
    <property type="match status" value="1"/>
</dbReference>
<feature type="domain" description="ABC transmembrane type-1" evidence="16">
    <location>
        <begin position="157"/>
        <end position="439"/>
    </location>
</feature>
<feature type="transmembrane region" description="Helical" evidence="14">
    <location>
        <begin position="292"/>
        <end position="310"/>
    </location>
</feature>
<evidence type="ECO:0000256" key="1">
    <source>
        <dbReference type="ARBA" id="ARBA00004651"/>
    </source>
</evidence>
<feature type="transmembrane region" description="Helical" evidence="14">
    <location>
        <begin position="411"/>
        <end position="435"/>
    </location>
</feature>
<dbReference type="SMART" id="SM00382">
    <property type="entry name" value="AAA"/>
    <property type="match status" value="1"/>
</dbReference>
<dbReference type="PANTHER" id="PTHR24221:SF248">
    <property type="entry name" value="ABC TRANSPORTER TRANSMEMBRANE REGION"/>
    <property type="match status" value="1"/>
</dbReference>
<evidence type="ECO:0000256" key="3">
    <source>
        <dbReference type="ARBA" id="ARBA00022475"/>
    </source>
</evidence>
<dbReference type="Pfam" id="PF00664">
    <property type="entry name" value="ABC_membrane"/>
    <property type="match status" value="1"/>
</dbReference>
<name>A0A5P3MPE1_NEIAN</name>
<feature type="domain" description="Peptidase C39" evidence="17">
    <location>
        <begin position="1"/>
        <end position="121"/>
    </location>
</feature>
<dbReference type="KEGG" id="naq:D0T90_01895"/>
<dbReference type="Gene3D" id="3.40.50.300">
    <property type="entry name" value="P-loop containing nucleotide triphosphate hydrolases"/>
    <property type="match status" value="1"/>
</dbReference>
<evidence type="ECO:0000313" key="18">
    <source>
        <dbReference type="EMBL" id="QEY23407.1"/>
    </source>
</evidence>
<reference evidence="18 19" key="1">
    <citation type="submission" date="2018-08" db="EMBL/GenBank/DDBJ databases">
        <title>Neisseria animalis ATCC 49930 complete genome.</title>
        <authorList>
            <person name="Veseli I.A."/>
            <person name="Mascarenhas dos Santos A.C."/>
            <person name="Buttler R."/>
            <person name="Pombert J.-F."/>
        </authorList>
    </citation>
    <scope>NUCLEOTIDE SEQUENCE [LARGE SCALE GENOMIC DNA]</scope>
    <source>
        <strain evidence="18 19">ATCC 49930</strain>
    </source>
</reference>
<evidence type="ECO:0000256" key="14">
    <source>
        <dbReference type="SAM" id="Phobius"/>
    </source>
</evidence>
<dbReference type="NCBIfam" id="TIGR03375">
    <property type="entry name" value="type_I_sec_LssB"/>
    <property type="match status" value="1"/>
</dbReference>
<dbReference type="InterPro" id="IPR003593">
    <property type="entry name" value="AAA+_ATPase"/>
</dbReference>
<dbReference type="InterPro" id="IPR011527">
    <property type="entry name" value="ABC1_TM_dom"/>
</dbReference>
<dbReference type="InterPro" id="IPR036640">
    <property type="entry name" value="ABC1_TM_sf"/>
</dbReference>
<dbReference type="GO" id="GO:0034040">
    <property type="term" value="F:ATPase-coupled lipid transmembrane transporter activity"/>
    <property type="evidence" value="ECO:0007669"/>
    <property type="project" value="TreeGrafter"/>
</dbReference>
<dbReference type="GO" id="GO:0016887">
    <property type="term" value="F:ATP hydrolysis activity"/>
    <property type="evidence" value="ECO:0007669"/>
    <property type="project" value="InterPro"/>
</dbReference>
<comment type="subcellular location">
    <subcellularLocation>
        <location evidence="1">Cell membrane</location>
        <topology evidence="1">Multi-pass membrane protein</topology>
    </subcellularLocation>
</comment>
<evidence type="ECO:0000256" key="5">
    <source>
        <dbReference type="ARBA" id="ARBA00022735"/>
    </source>
</evidence>
<keyword evidence="7" id="KW-0067">ATP-binding</keyword>
<dbReference type="GO" id="GO:0006508">
    <property type="term" value="P:proteolysis"/>
    <property type="evidence" value="ECO:0007669"/>
    <property type="project" value="InterPro"/>
</dbReference>
<dbReference type="CDD" id="cd18587">
    <property type="entry name" value="ABC_6TM_LapB_like"/>
    <property type="match status" value="1"/>
</dbReference>
<dbReference type="PROSITE" id="PS50929">
    <property type="entry name" value="ABC_TM1F"/>
    <property type="match status" value="1"/>
</dbReference>
<gene>
    <name evidence="18" type="ORF">D0T90_01895</name>
</gene>
<dbReference type="FunFam" id="3.40.50.300:FF:000299">
    <property type="entry name" value="ABC transporter ATP-binding protein/permease"/>
    <property type="match status" value="1"/>
</dbReference>
<keyword evidence="5" id="KW-0204">Cytolysis</keyword>
<proteinExistence type="inferred from homology"/>
<dbReference type="SUPFAM" id="SSF90123">
    <property type="entry name" value="ABC transporter transmembrane region"/>
    <property type="match status" value="1"/>
</dbReference>
<dbReference type="Gene3D" id="3.90.70.10">
    <property type="entry name" value="Cysteine proteinases"/>
    <property type="match status" value="1"/>
</dbReference>
<evidence type="ECO:0000313" key="19">
    <source>
        <dbReference type="Proteomes" id="UP000325536"/>
    </source>
</evidence>
<dbReference type="AlphaFoldDB" id="A0A5P3MPE1"/>
<evidence type="ECO:0000256" key="10">
    <source>
        <dbReference type="ARBA" id="ARBA00055355"/>
    </source>
</evidence>
<evidence type="ECO:0000256" key="9">
    <source>
        <dbReference type="ARBA" id="ARBA00023136"/>
    </source>
</evidence>
<dbReference type="GO" id="GO:0140359">
    <property type="term" value="F:ABC-type transporter activity"/>
    <property type="evidence" value="ECO:0007669"/>
    <property type="project" value="InterPro"/>
</dbReference>
<evidence type="ECO:0000259" key="15">
    <source>
        <dbReference type="PROSITE" id="PS50893"/>
    </source>
</evidence>
<comment type="similarity">
    <text evidence="11">Belongs to the ABC transporter superfamily. Cyclolysin exporter (TC 3.A.1.109.2) family.</text>
</comment>
<evidence type="ECO:0000256" key="7">
    <source>
        <dbReference type="ARBA" id="ARBA00022840"/>
    </source>
</evidence>
<dbReference type="GO" id="GO:0031640">
    <property type="term" value="P:killing of cells of another organism"/>
    <property type="evidence" value="ECO:0007669"/>
    <property type="project" value="UniProtKB-KW"/>
</dbReference>
<dbReference type="PROSITE" id="PS50893">
    <property type="entry name" value="ABC_TRANSPORTER_2"/>
    <property type="match status" value="1"/>
</dbReference>
<dbReference type="GO" id="GO:0005886">
    <property type="term" value="C:plasma membrane"/>
    <property type="evidence" value="ECO:0007669"/>
    <property type="project" value="UniProtKB-SubCell"/>
</dbReference>
<evidence type="ECO:0000256" key="12">
    <source>
        <dbReference type="ARBA" id="ARBA00072252"/>
    </source>
</evidence>
<feature type="domain" description="ABC transporter" evidence="15">
    <location>
        <begin position="473"/>
        <end position="710"/>
    </location>
</feature>
<sequence length="730" mass="80545">MKSIIEHIALVTRLLGAPVAEAALSAEVVRDRKLNVNYHSLSEVLRGHGFENTLSKRKLEDIPSLAVPVVLVLQNEEAVVVTKIEGVGRDRSYQIRQAGGLEQVLSHEQISAVYLGYCWFIKQKMVSDNRSDLPEYHLPKAWFWKVIWRFRSYYYQVILATIIINVLALVSSLYVMNVYDRVVPNQAYETLWVLSIGVFLAILFEFVAKMIRGHLTDIAGKKADLIISSALFRRVLSLRLIDRPASAGSYASNLREFEAVREFMTSATLLTIVDLPFLLLFVAVIAMVGGKLAFVPMVIIPIVIIVSVLMQRPMARSMNEAMREGAQRSGLAVEALEGIETLKANNATAWALQRWDEYTAKTAASSIKLKDSGNFISFFATSMQQLNTVGLVLVGTYLVHADNVESRITMGALIAAVILSGRALAPLAQVAALATRFQQAKIALKAVNDIVERPIERDPERKYIALDHVQGGLSFDNVSFQYNEDGGEAVSGLNLTIRPGEKVGILGRIGSGKSTLLKLASGLYDGSKGNITLDGVDMRQIDPNFLRNQVLLLGQSPRLFLGTLRENLDMARMDGYSSDQDLISALQRFGLDKLIRNHPRGLDMPLGEDGMGLSGGQKQLVALARMTLRDSRVVLLDEPTASLDQDTELSALKAIAQWSGNRTMLVVTHRPQVLQIVERVVVVHNGKIVMDGPRDAVLQKLRRNEQAQNTKSAQVPPTQAAAQARQSEQA</sequence>
<dbReference type="InterPro" id="IPR017871">
    <property type="entry name" value="ABC_transporter-like_CS"/>
</dbReference>
<dbReference type="InterPro" id="IPR017750">
    <property type="entry name" value="ATPase_T1SS"/>
</dbReference>
<dbReference type="Proteomes" id="UP000325536">
    <property type="component" value="Chromosome"/>
</dbReference>
<evidence type="ECO:0000256" key="8">
    <source>
        <dbReference type="ARBA" id="ARBA00022989"/>
    </source>
</evidence>
<dbReference type="InterPro" id="IPR003439">
    <property type="entry name" value="ABC_transporter-like_ATP-bd"/>
</dbReference>
<dbReference type="InterPro" id="IPR005074">
    <property type="entry name" value="Peptidase_C39"/>
</dbReference>
<keyword evidence="5" id="KW-0354">Hemolysis</keyword>
<keyword evidence="19" id="KW-1185">Reference proteome</keyword>
<evidence type="ECO:0000259" key="16">
    <source>
        <dbReference type="PROSITE" id="PS50929"/>
    </source>
</evidence>
<feature type="transmembrane region" description="Helical" evidence="14">
    <location>
        <begin position="153"/>
        <end position="175"/>
    </location>
</feature>